<keyword evidence="2" id="KW-1133">Transmembrane helix</keyword>
<dbReference type="Proteomes" id="UP001597075">
    <property type="component" value="Unassembled WGS sequence"/>
</dbReference>
<accession>A0ABD6D056</accession>
<keyword evidence="2" id="KW-0472">Membrane</keyword>
<name>A0ABD6D056_9EURY</name>
<evidence type="ECO:0000313" key="4">
    <source>
        <dbReference type="Proteomes" id="UP001597075"/>
    </source>
</evidence>
<feature type="transmembrane region" description="Helical" evidence="2">
    <location>
        <begin position="218"/>
        <end position="236"/>
    </location>
</feature>
<dbReference type="AlphaFoldDB" id="A0ABD6D056"/>
<comment type="caution">
    <text evidence="3">The sequence shown here is derived from an EMBL/GenBank/DDBJ whole genome shotgun (WGS) entry which is preliminary data.</text>
</comment>
<dbReference type="RefSeq" id="WP_256404299.1">
    <property type="nucleotide sequence ID" value="NZ_CP187151.1"/>
</dbReference>
<evidence type="ECO:0000313" key="3">
    <source>
        <dbReference type="EMBL" id="MFD1634038.1"/>
    </source>
</evidence>
<gene>
    <name evidence="3" type="ORF">ACFSBJ_09875</name>
</gene>
<sequence length="240" mass="23514">MTHPRHVSILAVTLAALALLGAVATAGTVTAQSEQPTVRVVGDTVAADGTTTVGVVLTNAPNGLAGYYLDITVENPEVAQIEGASYPEQFALTTSPSVGDDGATATLEAADMEGQIDPGATDVTLAAVEISGVAAGETTITVTPSQFDDDDGNAFQPATAAGTVTVDGSGGDTAPASDDTASGTAIDDDGGSASESTTATRGDAGTDDAAETAGSGPLSPALVVVAITALVAVALVRRRR</sequence>
<dbReference type="EMBL" id="JBHUDL010000010">
    <property type="protein sequence ID" value="MFD1634038.1"/>
    <property type="molecule type" value="Genomic_DNA"/>
</dbReference>
<evidence type="ECO:0000256" key="1">
    <source>
        <dbReference type="SAM" id="MobiDB-lite"/>
    </source>
</evidence>
<keyword evidence="2" id="KW-0812">Transmembrane</keyword>
<evidence type="ECO:0008006" key="5">
    <source>
        <dbReference type="Google" id="ProtNLM"/>
    </source>
</evidence>
<evidence type="ECO:0000256" key="2">
    <source>
        <dbReference type="SAM" id="Phobius"/>
    </source>
</evidence>
<feature type="region of interest" description="Disordered" evidence="1">
    <location>
        <begin position="162"/>
        <end position="216"/>
    </location>
</feature>
<protein>
    <recommendedName>
        <fullName evidence="5">PGF-CTERM sorting domain-containing protein</fullName>
    </recommendedName>
</protein>
<organism evidence="3 4">
    <name type="scientific">Haloplanus ruber</name>
    <dbReference type="NCBI Taxonomy" id="869892"/>
    <lineage>
        <taxon>Archaea</taxon>
        <taxon>Methanobacteriati</taxon>
        <taxon>Methanobacteriota</taxon>
        <taxon>Stenosarchaea group</taxon>
        <taxon>Halobacteria</taxon>
        <taxon>Halobacteriales</taxon>
        <taxon>Haloferacaceae</taxon>
        <taxon>Haloplanus</taxon>
    </lineage>
</organism>
<keyword evidence="4" id="KW-1185">Reference proteome</keyword>
<reference evidence="3 4" key="1">
    <citation type="journal article" date="2019" name="Int. J. Syst. Evol. Microbiol.">
        <title>The Global Catalogue of Microorganisms (GCM) 10K type strain sequencing project: providing services to taxonomists for standard genome sequencing and annotation.</title>
        <authorList>
            <consortium name="The Broad Institute Genomics Platform"/>
            <consortium name="The Broad Institute Genome Sequencing Center for Infectious Disease"/>
            <person name="Wu L."/>
            <person name="Ma J."/>
        </authorList>
    </citation>
    <scope>NUCLEOTIDE SEQUENCE [LARGE SCALE GENOMIC DNA]</scope>
    <source>
        <strain evidence="3 4">CGMCC 1.10594</strain>
    </source>
</reference>
<proteinExistence type="predicted"/>